<sequence length="110" mass="11687">MRLRVRPGLCFGLRGPRSVGALQRPALVRLERALGGGRCGPQARSSRDVPASPAGPAGAQMRGRRRQSRPDETGADGHMAPEETRARPCGPSAGIFSVGVVSLHRRNLRA</sequence>
<reference evidence="2" key="1">
    <citation type="submission" date="2023-10" db="EMBL/GenBank/DDBJ databases">
        <authorList>
            <person name="Chen Y."/>
            <person name="Shah S."/>
            <person name="Dougan E. K."/>
            <person name="Thang M."/>
            <person name="Chan C."/>
        </authorList>
    </citation>
    <scope>NUCLEOTIDE SEQUENCE [LARGE SCALE GENOMIC DNA]</scope>
</reference>
<organism evidence="2 3">
    <name type="scientific">Prorocentrum cordatum</name>
    <dbReference type="NCBI Taxonomy" id="2364126"/>
    <lineage>
        <taxon>Eukaryota</taxon>
        <taxon>Sar</taxon>
        <taxon>Alveolata</taxon>
        <taxon>Dinophyceae</taxon>
        <taxon>Prorocentrales</taxon>
        <taxon>Prorocentraceae</taxon>
        <taxon>Prorocentrum</taxon>
    </lineage>
</organism>
<dbReference type="Proteomes" id="UP001189429">
    <property type="component" value="Unassembled WGS sequence"/>
</dbReference>
<proteinExistence type="predicted"/>
<accession>A0ABN9SPP5</accession>
<dbReference type="EMBL" id="CAUYUJ010012345">
    <property type="protein sequence ID" value="CAK0833799.1"/>
    <property type="molecule type" value="Genomic_DNA"/>
</dbReference>
<evidence type="ECO:0000313" key="2">
    <source>
        <dbReference type="EMBL" id="CAK0833799.1"/>
    </source>
</evidence>
<protein>
    <submittedName>
        <fullName evidence="2">Uncharacterized protein</fullName>
    </submittedName>
</protein>
<feature type="region of interest" description="Disordered" evidence="1">
    <location>
        <begin position="36"/>
        <end position="94"/>
    </location>
</feature>
<keyword evidence="3" id="KW-1185">Reference proteome</keyword>
<comment type="caution">
    <text evidence="2">The sequence shown here is derived from an EMBL/GenBank/DDBJ whole genome shotgun (WGS) entry which is preliminary data.</text>
</comment>
<evidence type="ECO:0000313" key="3">
    <source>
        <dbReference type="Proteomes" id="UP001189429"/>
    </source>
</evidence>
<name>A0ABN9SPP5_9DINO</name>
<evidence type="ECO:0000256" key="1">
    <source>
        <dbReference type="SAM" id="MobiDB-lite"/>
    </source>
</evidence>
<gene>
    <name evidence="2" type="ORF">PCOR1329_LOCUS31385</name>
</gene>